<dbReference type="EMBL" id="BK032772">
    <property type="protein sequence ID" value="DAF59577.1"/>
    <property type="molecule type" value="Genomic_DNA"/>
</dbReference>
<evidence type="ECO:0000313" key="1">
    <source>
        <dbReference type="EMBL" id="DAF59577.1"/>
    </source>
</evidence>
<accession>A0A8S5T8K0</accession>
<sequence length="190" mass="22028">MKFGRLTAIKKVGTKGNGRGSKAIWLCKCDCGNEKEVLRNSLVSGTTKSCGCLEREVKATMHLTHGMAKSRIWNIWVGMRDRCSREHNKNYEKYGGKGIRVCPEWEKSFQSFYDWSIKNGYSEKLTIDRINNDGDYEPSNCRWATRKEQTRNRSITVKIPLAKIAEIEGITYQEAYKKYVLCEKPEEKRR</sequence>
<reference evidence="1" key="1">
    <citation type="journal article" date="2021" name="Proc. Natl. Acad. Sci. U.S.A.">
        <title>A Catalog of Tens of Thousands of Viruses from Human Metagenomes Reveals Hidden Associations with Chronic Diseases.</title>
        <authorList>
            <person name="Tisza M.J."/>
            <person name="Buck C.B."/>
        </authorList>
    </citation>
    <scope>NUCLEOTIDE SEQUENCE</scope>
    <source>
        <strain evidence="1">CtmIh35</strain>
    </source>
</reference>
<protein>
    <submittedName>
        <fullName evidence="1">PROTEIN/DNA Complex catalytic motif, Helix-turn-helix DNA</fullName>
    </submittedName>
</protein>
<organism evidence="1">
    <name type="scientific">Siphoviridae sp. ctmIh35</name>
    <dbReference type="NCBI Taxonomy" id="2827932"/>
    <lineage>
        <taxon>Viruses</taxon>
        <taxon>Duplodnaviria</taxon>
        <taxon>Heunggongvirae</taxon>
        <taxon>Uroviricota</taxon>
        <taxon>Caudoviricetes</taxon>
    </lineage>
</organism>
<proteinExistence type="predicted"/>
<name>A0A8S5T8K0_9CAUD</name>